<evidence type="ECO:0000313" key="5">
    <source>
        <dbReference type="Proteomes" id="UP000254374"/>
    </source>
</evidence>
<feature type="domain" description="RavJ-like C-terminal" evidence="1">
    <location>
        <begin position="239"/>
        <end position="328"/>
    </location>
</feature>
<dbReference type="OrthoDB" id="5654066at2"/>
<dbReference type="AlphaFoldDB" id="A0A377GKL7"/>
<evidence type="ECO:0000313" key="2">
    <source>
        <dbReference type="EMBL" id="SIQ83653.1"/>
    </source>
</evidence>
<evidence type="ECO:0000313" key="4">
    <source>
        <dbReference type="Proteomes" id="UP000186808"/>
    </source>
</evidence>
<reference evidence="2 4" key="1">
    <citation type="submission" date="2017-01" db="EMBL/GenBank/DDBJ databases">
        <authorList>
            <person name="Varghese N."/>
            <person name="Submissions S."/>
        </authorList>
    </citation>
    <scope>NUCLEOTIDE SEQUENCE [LARGE SCALE GENOMIC DNA]</scope>
    <source>
        <strain evidence="2 4">ATCC 33342</strain>
    </source>
</reference>
<proteinExistence type="predicted"/>
<gene>
    <name evidence="3" type="ORF">NCTC11401_01901</name>
    <name evidence="2" type="ORF">SAMN05421777_103192</name>
</gene>
<sequence>MGVILFKVKGAKNTSEIKGRNLKMKPDGWGRGWVDCLIEEETEITEELLGEAFDLVDALSIKRPDIIITSSEMADNLSKFPPKFSSIMFLHSVFNYPYLTSIAEQSKKDCINYLQQLPKFITQVHFDVKHKWNNPEEVIQAIPEQVTHFTINADIIENCTHEELIRFFSNFPNHLKEISLLGGDSQKNLVIDNKVLHDLIIRLPVSVKTLTVPNHMDVFSNISKRTINLDDYRKKEYFPASYDDLCCSNDLFENAQNLLNDYTKNTSCSPRASLIFTFHWRRHHVDKVNQIVQNSTSIGDLLDKLQEIEMQKDFNHTGSLARRIHYIKHMQYQQSQESNHDVEVLPKTLLTM</sequence>
<name>A0A377GKL7_9GAMM</name>
<evidence type="ECO:0000259" key="1">
    <source>
        <dbReference type="Pfam" id="PF18493"/>
    </source>
</evidence>
<dbReference type="RefSeq" id="WP_058469189.1">
    <property type="nucleotide sequence ID" value="NZ_CAAAIX010000002.1"/>
</dbReference>
<dbReference type="Proteomes" id="UP000254374">
    <property type="component" value="Unassembled WGS sequence"/>
</dbReference>
<dbReference type="EMBL" id="UGGV01000001">
    <property type="protein sequence ID" value="STO25075.1"/>
    <property type="molecule type" value="Genomic_DNA"/>
</dbReference>
<reference evidence="3 5" key="2">
    <citation type="submission" date="2018-06" db="EMBL/GenBank/DDBJ databases">
        <authorList>
            <consortium name="Pathogen Informatics"/>
            <person name="Doyle S."/>
        </authorList>
    </citation>
    <scope>NUCLEOTIDE SEQUENCE [LARGE SCALE GENOMIC DNA]</scope>
    <source>
        <strain evidence="3 5">NCTC11401</strain>
    </source>
</reference>
<organism evidence="3 5">
    <name type="scientific">Fluoribacter gormanii</name>
    <dbReference type="NCBI Taxonomy" id="464"/>
    <lineage>
        <taxon>Bacteria</taxon>
        <taxon>Pseudomonadati</taxon>
        <taxon>Pseudomonadota</taxon>
        <taxon>Gammaproteobacteria</taxon>
        <taxon>Legionellales</taxon>
        <taxon>Legionellaceae</taxon>
        <taxon>Fluoribacter</taxon>
    </lineage>
</organism>
<accession>A0A377GKL7</accession>
<dbReference type="Proteomes" id="UP000186808">
    <property type="component" value="Unassembled WGS sequence"/>
</dbReference>
<keyword evidence="4" id="KW-1185">Reference proteome</keyword>
<protein>
    <recommendedName>
        <fullName evidence="1">RavJ-like C-terminal domain-containing protein</fullName>
    </recommendedName>
</protein>
<evidence type="ECO:0000313" key="3">
    <source>
        <dbReference type="EMBL" id="STO25075.1"/>
    </source>
</evidence>
<dbReference type="InterPro" id="IPR041234">
    <property type="entry name" value="RavJ-like_C"/>
</dbReference>
<dbReference type="EMBL" id="FTNL01000003">
    <property type="protein sequence ID" value="SIQ83653.1"/>
    <property type="molecule type" value="Genomic_DNA"/>
</dbReference>
<dbReference type="Pfam" id="PF18493">
    <property type="entry name" value="DUF5617"/>
    <property type="match status" value="1"/>
</dbReference>